<organism evidence="1 2">
    <name type="scientific">Coprinopsis marcescibilis</name>
    <name type="common">Agaric fungus</name>
    <name type="synonym">Psathyrella marcescibilis</name>
    <dbReference type="NCBI Taxonomy" id="230819"/>
    <lineage>
        <taxon>Eukaryota</taxon>
        <taxon>Fungi</taxon>
        <taxon>Dikarya</taxon>
        <taxon>Basidiomycota</taxon>
        <taxon>Agaricomycotina</taxon>
        <taxon>Agaricomycetes</taxon>
        <taxon>Agaricomycetidae</taxon>
        <taxon>Agaricales</taxon>
        <taxon>Agaricineae</taxon>
        <taxon>Psathyrellaceae</taxon>
        <taxon>Coprinopsis</taxon>
    </lineage>
</organism>
<evidence type="ECO:0000313" key="1">
    <source>
        <dbReference type="EMBL" id="TFK30576.1"/>
    </source>
</evidence>
<protein>
    <submittedName>
        <fullName evidence="1">Uncharacterized protein</fullName>
    </submittedName>
</protein>
<dbReference type="Proteomes" id="UP000307440">
    <property type="component" value="Unassembled WGS sequence"/>
</dbReference>
<gene>
    <name evidence="1" type="ORF">FA15DRAFT_662565</name>
</gene>
<dbReference type="EMBL" id="ML210146">
    <property type="protein sequence ID" value="TFK30576.1"/>
    <property type="molecule type" value="Genomic_DNA"/>
</dbReference>
<accession>A0A5C3LFA5</accession>
<dbReference type="OrthoDB" id="2688840at2759"/>
<name>A0A5C3LFA5_COPMA</name>
<sequence length="204" mass="22742">MDVTAPDTSLNHQQLRSAAFWDLHRSVVENAEGLVHRMREHEYQWLNRSPGERGRMRDHHIIPPSSKSCPSFSDEYEEEDIQIYSGESCHTSPSSELTSGRDNMTSATLNTFARHSLQTNDVESANSIHSNPSFRFPHSQFLTSPNRFDVDTTANFDISSEQALEAITLAFANGAGSINNYPSLHRLSSSNDPGTCGDAGDLWQ</sequence>
<proteinExistence type="predicted"/>
<evidence type="ECO:0000313" key="2">
    <source>
        <dbReference type="Proteomes" id="UP000307440"/>
    </source>
</evidence>
<keyword evidence="2" id="KW-1185">Reference proteome</keyword>
<dbReference type="AlphaFoldDB" id="A0A5C3LFA5"/>
<reference evidence="1 2" key="1">
    <citation type="journal article" date="2019" name="Nat. Ecol. Evol.">
        <title>Megaphylogeny resolves global patterns of mushroom evolution.</title>
        <authorList>
            <person name="Varga T."/>
            <person name="Krizsan K."/>
            <person name="Foldi C."/>
            <person name="Dima B."/>
            <person name="Sanchez-Garcia M."/>
            <person name="Sanchez-Ramirez S."/>
            <person name="Szollosi G.J."/>
            <person name="Szarkandi J.G."/>
            <person name="Papp V."/>
            <person name="Albert L."/>
            <person name="Andreopoulos W."/>
            <person name="Angelini C."/>
            <person name="Antonin V."/>
            <person name="Barry K.W."/>
            <person name="Bougher N.L."/>
            <person name="Buchanan P."/>
            <person name="Buyck B."/>
            <person name="Bense V."/>
            <person name="Catcheside P."/>
            <person name="Chovatia M."/>
            <person name="Cooper J."/>
            <person name="Damon W."/>
            <person name="Desjardin D."/>
            <person name="Finy P."/>
            <person name="Geml J."/>
            <person name="Haridas S."/>
            <person name="Hughes K."/>
            <person name="Justo A."/>
            <person name="Karasinski D."/>
            <person name="Kautmanova I."/>
            <person name="Kiss B."/>
            <person name="Kocsube S."/>
            <person name="Kotiranta H."/>
            <person name="LaButti K.M."/>
            <person name="Lechner B.E."/>
            <person name="Liimatainen K."/>
            <person name="Lipzen A."/>
            <person name="Lukacs Z."/>
            <person name="Mihaltcheva S."/>
            <person name="Morgado L.N."/>
            <person name="Niskanen T."/>
            <person name="Noordeloos M.E."/>
            <person name="Ohm R.A."/>
            <person name="Ortiz-Santana B."/>
            <person name="Ovrebo C."/>
            <person name="Racz N."/>
            <person name="Riley R."/>
            <person name="Savchenko A."/>
            <person name="Shiryaev A."/>
            <person name="Soop K."/>
            <person name="Spirin V."/>
            <person name="Szebenyi C."/>
            <person name="Tomsovsky M."/>
            <person name="Tulloss R.E."/>
            <person name="Uehling J."/>
            <person name="Grigoriev I.V."/>
            <person name="Vagvolgyi C."/>
            <person name="Papp T."/>
            <person name="Martin F.M."/>
            <person name="Miettinen O."/>
            <person name="Hibbett D.S."/>
            <person name="Nagy L.G."/>
        </authorList>
    </citation>
    <scope>NUCLEOTIDE SEQUENCE [LARGE SCALE GENOMIC DNA]</scope>
    <source>
        <strain evidence="1 2">CBS 121175</strain>
    </source>
</reference>